<feature type="non-terminal residue" evidence="1">
    <location>
        <position position="72"/>
    </location>
</feature>
<sequence>DNYDDALNYRHYLSGVGCEQDIDNGYKKIGPEVCRIGLKENLAIQNKQKIQEIFQFNGKELEQFNAIARPKN</sequence>
<organism evidence="1 2">
    <name type="scientific">Gigaspora margarita</name>
    <dbReference type="NCBI Taxonomy" id="4874"/>
    <lineage>
        <taxon>Eukaryota</taxon>
        <taxon>Fungi</taxon>
        <taxon>Fungi incertae sedis</taxon>
        <taxon>Mucoromycota</taxon>
        <taxon>Glomeromycotina</taxon>
        <taxon>Glomeromycetes</taxon>
        <taxon>Diversisporales</taxon>
        <taxon>Gigasporaceae</taxon>
        <taxon>Gigaspora</taxon>
    </lineage>
</organism>
<protein>
    <submittedName>
        <fullName evidence="1">20298_t:CDS:1</fullName>
    </submittedName>
</protein>
<name>A0ABN7XG60_GIGMA</name>
<keyword evidence="2" id="KW-1185">Reference proteome</keyword>
<evidence type="ECO:0000313" key="2">
    <source>
        <dbReference type="Proteomes" id="UP000789901"/>
    </source>
</evidence>
<gene>
    <name evidence="1" type="ORF">GMARGA_LOCUS41795</name>
</gene>
<reference evidence="1 2" key="1">
    <citation type="submission" date="2021-06" db="EMBL/GenBank/DDBJ databases">
        <authorList>
            <person name="Kallberg Y."/>
            <person name="Tangrot J."/>
            <person name="Rosling A."/>
        </authorList>
    </citation>
    <scope>NUCLEOTIDE SEQUENCE [LARGE SCALE GENOMIC DNA]</scope>
    <source>
        <strain evidence="1 2">120-4 pot B 10/14</strain>
    </source>
</reference>
<dbReference type="EMBL" id="CAJVQB010118324">
    <property type="protein sequence ID" value="CAG8852974.1"/>
    <property type="molecule type" value="Genomic_DNA"/>
</dbReference>
<dbReference type="Proteomes" id="UP000789901">
    <property type="component" value="Unassembled WGS sequence"/>
</dbReference>
<feature type="non-terminal residue" evidence="1">
    <location>
        <position position="1"/>
    </location>
</feature>
<proteinExistence type="predicted"/>
<evidence type="ECO:0000313" key="1">
    <source>
        <dbReference type="EMBL" id="CAG8852974.1"/>
    </source>
</evidence>
<comment type="caution">
    <text evidence="1">The sequence shown here is derived from an EMBL/GenBank/DDBJ whole genome shotgun (WGS) entry which is preliminary data.</text>
</comment>
<accession>A0ABN7XG60</accession>